<dbReference type="SUPFAM" id="SSF52540">
    <property type="entry name" value="P-loop containing nucleoside triphosphate hydrolases"/>
    <property type="match status" value="1"/>
</dbReference>
<dbReference type="EMBL" id="BKCP01007515">
    <property type="protein sequence ID" value="GER46453.1"/>
    <property type="molecule type" value="Genomic_DNA"/>
</dbReference>
<proteinExistence type="inferred from homology"/>
<keyword evidence="7" id="KW-1185">Reference proteome</keyword>
<dbReference type="FunFam" id="3.40.50.300:FF:001091">
    <property type="entry name" value="Probable disease resistance protein At1g61300"/>
    <property type="match status" value="1"/>
</dbReference>
<dbReference type="GO" id="GO:0043531">
    <property type="term" value="F:ADP binding"/>
    <property type="evidence" value="ECO:0007669"/>
    <property type="project" value="InterPro"/>
</dbReference>
<dbReference type="GO" id="GO:0006952">
    <property type="term" value="P:defense response"/>
    <property type="evidence" value="ECO:0007669"/>
    <property type="project" value="UniProtKB-KW"/>
</dbReference>
<sequence length="527" mass="59148">MCVFLGSSSSTVGGRLSRLIGKALVVASSCYAAKFGLGKNDTRLIGKAMFVASSSHAAKNDRDIVLKLVAAGPKMAKIESERILAIERFFNFTKIFQFHEPLSSTVVAIGGTSSAVELKEWRLFGWSEGCLLVGRAEIGQNEFERSMAAYADLLSLTNTINKIQNHPRPPISLDKTKIEPLIKKVGFLQEFLENYTIEDDADDLEGRMVDVANKAEDIIESHIAYHIWDEYEDPLYQYMQKMMLEPEEAEESQIAHHIQEVRGEANEDNKDSCLYGELQKVIHDLDSITNVVAAIKGKARKNIAPKDDATKYDVMNDNILDKLTNNPYSEGSGGSNDVMDNVRDKLTNQQSGRWIIAIAGMGGIGKTTLAKNIYEHRVIVGHFDMRGWTTISQEYNSKRVLLEVLHCVGCTGSEDNGYEELGQKLYQSLFGKRYLIVMDDIWGTDAWEEVKRFFPNDKDNRGSKVLITTRSSEVALKLDGQGYFKMPFLDREESWNLLRRCVFGEEQGCPPPPLELEEIGKEIAKNC</sequence>
<evidence type="ECO:0000256" key="2">
    <source>
        <dbReference type="ARBA" id="ARBA00022741"/>
    </source>
</evidence>
<dbReference type="PANTHER" id="PTHR36766">
    <property type="entry name" value="PLANT BROAD-SPECTRUM MILDEW RESISTANCE PROTEIN RPW8"/>
    <property type="match status" value="1"/>
</dbReference>
<dbReference type="InterPro" id="IPR002182">
    <property type="entry name" value="NB-ARC"/>
</dbReference>
<evidence type="ECO:0000256" key="4">
    <source>
        <dbReference type="ARBA" id="ARBA00022840"/>
    </source>
</evidence>
<accession>A0A5A7QM40</accession>
<evidence type="ECO:0000259" key="5">
    <source>
        <dbReference type="Pfam" id="PF00931"/>
    </source>
</evidence>
<gene>
    <name evidence="6" type="ORF">STAS_23488</name>
</gene>
<keyword evidence="3" id="KW-0611">Plant defense</keyword>
<comment type="caution">
    <text evidence="6">The sequence shown here is derived from an EMBL/GenBank/DDBJ whole genome shotgun (WGS) entry which is preliminary data.</text>
</comment>
<organism evidence="6 7">
    <name type="scientific">Striga asiatica</name>
    <name type="common">Asiatic witchweed</name>
    <name type="synonym">Buchnera asiatica</name>
    <dbReference type="NCBI Taxonomy" id="4170"/>
    <lineage>
        <taxon>Eukaryota</taxon>
        <taxon>Viridiplantae</taxon>
        <taxon>Streptophyta</taxon>
        <taxon>Embryophyta</taxon>
        <taxon>Tracheophyta</taxon>
        <taxon>Spermatophyta</taxon>
        <taxon>Magnoliopsida</taxon>
        <taxon>eudicotyledons</taxon>
        <taxon>Gunneridae</taxon>
        <taxon>Pentapetalae</taxon>
        <taxon>asterids</taxon>
        <taxon>lamiids</taxon>
        <taxon>Lamiales</taxon>
        <taxon>Orobanchaceae</taxon>
        <taxon>Buchnereae</taxon>
        <taxon>Striga</taxon>
    </lineage>
</organism>
<protein>
    <submittedName>
        <fullName evidence="6">NBS-LRR class disease resistance protein</fullName>
    </submittedName>
</protein>
<dbReference type="Gene3D" id="3.40.50.300">
    <property type="entry name" value="P-loop containing nucleotide triphosphate hydrolases"/>
    <property type="match status" value="1"/>
</dbReference>
<dbReference type="InterPro" id="IPR027417">
    <property type="entry name" value="P-loop_NTPase"/>
</dbReference>
<dbReference type="Proteomes" id="UP000325081">
    <property type="component" value="Unassembled WGS sequence"/>
</dbReference>
<keyword evidence="2" id="KW-0547">Nucleotide-binding</keyword>
<evidence type="ECO:0000256" key="1">
    <source>
        <dbReference type="ARBA" id="ARBA00008894"/>
    </source>
</evidence>
<dbReference type="AlphaFoldDB" id="A0A5A7QM40"/>
<evidence type="ECO:0000313" key="7">
    <source>
        <dbReference type="Proteomes" id="UP000325081"/>
    </source>
</evidence>
<evidence type="ECO:0000256" key="3">
    <source>
        <dbReference type="ARBA" id="ARBA00022821"/>
    </source>
</evidence>
<dbReference type="OrthoDB" id="1283970at2759"/>
<dbReference type="Gene3D" id="1.20.5.4130">
    <property type="match status" value="1"/>
</dbReference>
<dbReference type="PRINTS" id="PR00364">
    <property type="entry name" value="DISEASERSIST"/>
</dbReference>
<reference evidence="7" key="1">
    <citation type="journal article" date="2019" name="Curr. Biol.">
        <title>Genome Sequence of Striga asiatica Provides Insight into the Evolution of Plant Parasitism.</title>
        <authorList>
            <person name="Yoshida S."/>
            <person name="Kim S."/>
            <person name="Wafula E.K."/>
            <person name="Tanskanen J."/>
            <person name="Kim Y.M."/>
            <person name="Honaas L."/>
            <person name="Yang Z."/>
            <person name="Spallek T."/>
            <person name="Conn C.E."/>
            <person name="Ichihashi Y."/>
            <person name="Cheong K."/>
            <person name="Cui S."/>
            <person name="Der J.P."/>
            <person name="Gundlach H."/>
            <person name="Jiao Y."/>
            <person name="Hori C."/>
            <person name="Ishida J.K."/>
            <person name="Kasahara H."/>
            <person name="Kiba T."/>
            <person name="Kim M.S."/>
            <person name="Koo N."/>
            <person name="Laohavisit A."/>
            <person name="Lee Y.H."/>
            <person name="Lumba S."/>
            <person name="McCourt P."/>
            <person name="Mortimer J.C."/>
            <person name="Mutuku J.M."/>
            <person name="Nomura T."/>
            <person name="Sasaki-Sekimoto Y."/>
            <person name="Seto Y."/>
            <person name="Wang Y."/>
            <person name="Wakatake T."/>
            <person name="Sakakibara H."/>
            <person name="Demura T."/>
            <person name="Yamaguchi S."/>
            <person name="Yoneyama K."/>
            <person name="Manabe R.I."/>
            <person name="Nelson D.C."/>
            <person name="Schulman A.H."/>
            <person name="Timko M.P."/>
            <person name="dePamphilis C.W."/>
            <person name="Choi D."/>
            <person name="Shirasu K."/>
        </authorList>
    </citation>
    <scope>NUCLEOTIDE SEQUENCE [LARGE SCALE GENOMIC DNA]</scope>
    <source>
        <strain evidence="7">cv. UVA1</strain>
    </source>
</reference>
<dbReference type="GO" id="GO:0005524">
    <property type="term" value="F:ATP binding"/>
    <property type="evidence" value="ECO:0007669"/>
    <property type="project" value="UniProtKB-KW"/>
</dbReference>
<dbReference type="PANTHER" id="PTHR36766:SF52">
    <property type="entry name" value="LATE BLIGHT RESISTANCE PROTEIN HOMOLOG R1B-8"/>
    <property type="match status" value="1"/>
</dbReference>
<keyword evidence="4" id="KW-0067">ATP-binding</keyword>
<feature type="domain" description="NB-ARC" evidence="5">
    <location>
        <begin position="337"/>
        <end position="506"/>
    </location>
</feature>
<comment type="similarity">
    <text evidence="1">Belongs to the disease resistance NB-LRR family.</text>
</comment>
<dbReference type="Pfam" id="PF00931">
    <property type="entry name" value="NB-ARC"/>
    <property type="match status" value="1"/>
</dbReference>
<name>A0A5A7QM40_STRAF</name>
<evidence type="ECO:0000313" key="6">
    <source>
        <dbReference type="EMBL" id="GER46453.1"/>
    </source>
</evidence>